<reference evidence="2" key="2">
    <citation type="submission" date="2025-09" db="UniProtKB">
        <authorList>
            <consortium name="Ensembl"/>
        </authorList>
    </citation>
    <scope>IDENTIFICATION</scope>
</reference>
<evidence type="ECO:0000259" key="1">
    <source>
        <dbReference type="PROSITE" id="PS50878"/>
    </source>
</evidence>
<feature type="domain" description="Reverse transcriptase" evidence="1">
    <location>
        <begin position="294"/>
        <end position="465"/>
    </location>
</feature>
<proteinExistence type="predicted"/>
<accession>A0A8C6PSZ0</accession>
<evidence type="ECO:0000313" key="2">
    <source>
        <dbReference type="Ensembl" id="ENSNFUP00015047094.1"/>
    </source>
</evidence>
<dbReference type="InterPro" id="IPR000477">
    <property type="entry name" value="RT_dom"/>
</dbReference>
<dbReference type="GeneTree" id="ENSGT01150000286986"/>
<dbReference type="AlphaFoldDB" id="A0A8C6PSZ0"/>
<dbReference type="PANTHER" id="PTHR33332">
    <property type="entry name" value="REVERSE TRANSCRIPTASE DOMAIN-CONTAINING PROTEIN"/>
    <property type="match status" value="1"/>
</dbReference>
<dbReference type="Pfam" id="PF00078">
    <property type="entry name" value="RVT_1"/>
    <property type="match status" value="1"/>
</dbReference>
<dbReference type="SUPFAM" id="SSF56672">
    <property type="entry name" value="DNA/RNA polymerases"/>
    <property type="match status" value="1"/>
</dbReference>
<dbReference type="InterPro" id="IPR043502">
    <property type="entry name" value="DNA/RNA_pol_sf"/>
</dbReference>
<organism evidence="2 3">
    <name type="scientific">Nothobranchius furzeri</name>
    <name type="common">Turquoise killifish</name>
    <dbReference type="NCBI Taxonomy" id="105023"/>
    <lineage>
        <taxon>Eukaryota</taxon>
        <taxon>Metazoa</taxon>
        <taxon>Chordata</taxon>
        <taxon>Craniata</taxon>
        <taxon>Vertebrata</taxon>
        <taxon>Euteleostomi</taxon>
        <taxon>Actinopterygii</taxon>
        <taxon>Neopterygii</taxon>
        <taxon>Teleostei</taxon>
        <taxon>Neoteleostei</taxon>
        <taxon>Acanthomorphata</taxon>
        <taxon>Ovalentaria</taxon>
        <taxon>Atherinomorphae</taxon>
        <taxon>Cyprinodontiformes</taxon>
        <taxon>Nothobranchiidae</taxon>
        <taxon>Nothobranchius</taxon>
    </lineage>
</organism>
<dbReference type="PROSITE" id="PS50878">
    <property type="entry name" value="RT_POL"/>
    <property type="match status" value="1"/>
</dbReference>
<keyword evidence="3" id="KW-1185">Reference proteome</keyword>
<protein>
    <recommendedName>
        <fullName evidence="1">Reverse transcriptase domain-containing protein</fullName>
    </recommendedName>
</protein>
<evidence type="ECO:0000313" key="3">
    <source>
        <dbReference type="Proteomes" id="UP000694548"/>
    </source>
</evidence>
<dbReference type="Proteomes" id="UP000694548">
    <property type="component" value="Unassembled WGS sequence"/>
</dbReference>
<dbReference type="Ensembl" id="ENSNFUT00015049150.1">
    <property type="protein sequence ID" value="ENSNFUP00015047094.1"/>
    <property type="gene ID" value="ENSNFUG00015022261.1"/>
</dbReference>
<name>A0A8C6PSZ0_NOTFU</name>
<sequence length="465" mass="52872">MDFSQHVTKPTHNRGHTLDLVITYGLSTSVSSVIDLAVSDHYCVFFSINSFIQREPSVRTVRKRHLTPEVAAGFLEVFRKIPPTPVTASCDFTVNDFNSRLKSALDLLAPLKIKSFYSKRASPWRNEKLKKLKRNCRVAERRWRNQIYTELLKSYNNTVRNSRNAYLSKLILDKHNPRILFSTINNILNRTSNSLQKTPSNALCEEFAAHFRGKADTIRWNILSSISNKVLDKSECVSIPEETLDSVVLVEAETLDKVFSSVRPTTCVLDSIPTSFFKQFYGSFSDEILTLMNCSLQTGAFPAAFKRAVVRPLLKKSNLDFNELNNYRPVSNLPFLSKILEKLVLNQLNDFRNTNVLEKFQSGFRVNHSTETTLLKILNDFRVNYDKQKLTVLVLLDLSAAFDTVDHTILLTRLQQIGLSGALHRWFTSYLTDRTFMVSLDTCSSRVHGITCGVPQGSILGPVLF</sequence>
<reference evidence="2" key="1">
    <citation type="submission" date="2025-08" db="UniProtKB">
        <authorList>
            <consortium name="Ensembl"/>
        </authorList>
    </citation>
    <scope>IDENTIFICATION</scope>
</reference>